<evidence type="ECO:0000256" key="2">
    <source>
        <dbReference type="ARBA" id="ARBA00022679"/>
    </source>
</evidence>
<feature type="domain" description="Carbohydrate kinase FGGY C-terminal" evidence="10">
    <location>
        <begin position="253"/>
        <end position="437"/>
    </location>
</feature>
<feature type="domain" description="Carbohydrate kinase FGGY N-terminal" evidence="9">
    <location>
        <begin position="3"/>
        <end position="241"/>
    </location>
</feature>
<dbReference type="EMBL" id="CP060636">
    <property type="protein sequence ID" value="QNM10674.1"/>
    <property type="molecule type" value="Genomic_DNA"/>
</dbReference>
<dbReference type="InterPro" id="IPR018484">
    <property type="entry name" value="FGGY_N"/>
</dbReference>
<proteinExistence type="inferred from homology"/>
<evidence type="ECO:0000259" key="9">
    <source>
        <dbReference type="Pfam" id="PF00370"/>
    </source>
</evidence>
<evidence type="ECO:0000256" key="7">
    <source>
        <dbReference type="ARBA" id="ARBA00023308"/>
    </source>
</evidence>
<protein>
    <recommendedName>
        <fullName evidence="8">Rhamnulokinase</fullName>
        <ecNumber evidence="8">2.7.1.5</ecNumber>
    </recommendedName>
</protein>
<evidence type="ECO:0000256" key="6">
    <source>
        <dbReference type="ARBA" id="ARBA00023157"/>
    </source>
</evidence>
<keyword evidence="7" id="KW-0684">Rhamnose metabolism</keyword>
<dbReference type="GO" id="GO:0005829">
    <property type="term" value="C:cytosol"/>
    <property type="evidence" value="ECO:0007669"/>
    <property type="project" value="TreeGrafter"/>
</dbReference>
<dbReference type="SUPFAM" id="SSF53067">
    <property type="entry name" value="Actin-like ATPase domain"/>
    <property type="match status" value="2"/>
</dbReference>
<keyword evidence="6" id="KW-1015">Disulfide bond</keyword>
<dbReference type="GO" id="GO:0006071">
    <property type="term" value="P:glycerol metabolic process"/>
    <property type="evidence" value="ECO:0007669"/>
    <property type="project" value="TreeGrafter"/>
</dbReference>
<evidence type="ECO:0000259" key="10">
    <source>
        <dbReference type="Pfam" id="PF02782"/>
    </source>
</evidence>
<dbReference type="AlphaFoldDB" id="A0A7G9GIP2"/>
<sequence length="440" mass="50262">MQYYLGIDIGASSGRHMLGHMENNKIVLEEIYRFENKICRIHEKDCWDIDYLFNEVVKGIKECVRIGKVPVSLSIDTWACDFVLVDDKGNRLCDCVSYRDDWVEGMMEEAFTKMDKRTLYEKTGIQFQKFNTLYQLMALQKENPNILKKAKHFLMVPDYLVYRLTSVFTNEYTNASTTQMVNVHTQTWDKEILHTFHLPSDIFHEFMKPGQVIGGLCEDIQKEVGCNMNVIACATHDTASAYSVVKRRNEAILSSGTWSLLGTILDKPMTCVQAMELNFTNEGAYDGCYRFLKNIMGLWMIQEVRHCLNDEYTFQELVDLAKASDCEPSIINVNDTCFLHPENMIKAIQNYCEKHHENIPKTPGEIAKCVYHSLAVSYREALEELSSLCGKKFDTIHIVGGGCKNTLLNELIEEYTKTTVITGPDEASVLGNIMIQMGGK</sequence>
<keyword evidence="4 11" id="KW-0418">Kinase</keyword>
<name>A0A7G9GIP2_9FIRM</name>
<dbReference type="CDD" id="cd07771">
    <property type="entry name" value="ASKHA_NBD_FGGY_RhaB-like"/>
    <property type="match status" value="1"/>
</dbReference>
<evidence type="ECO:0000256" key="3">
    <source>
        <dbReference type="ARBA" id="ARBA00022741"/>
    </source>
</evidence>
<dbReference type="GO" id="GO:0005524">
    <property type="term" value="F:ATP binding"/>
    <property type="evidence" value="ECO:0007669"/>
    <property type="project" value="UniProtKB-KW"/>
</dbReference>
<dbReference type="PANTHER" id="PTHR10196:SF93">
    <property type="entry name" value="L-RHAMNULOKINASE"/>
    <property type="match status" value="1"/>
</dbReference>
<dbReference type="EC" id="2.7.1.5" evidence="8"/>
<dbReference type="Pfam" id="PF02782">
    <property type="entry name" value="FGGY_C"/>
    <property type="match status" value="1"/>
</dbReference>
<evidence type="ECO:0000313" key="12">
    <source>
        <dbReference type="Proteomes" id="UP000515856"/>
    </source>
</evidence>
<keyword evidence="12" id="KW-1185">Reference proteome</keyword>
<dbReference type="Gene3D" id="3.30.420.40">
    <property type="match status" value="2"/>
</dbReference>
<dbReference type="Pfam" id="PF00370">
    <property type="entry name" value="FGGY_N"/>
    <property type="match status" value="1"/>
</dbReference>
<evidence type="ECO:0000313" key="11">
    <source>
        <dbReference type="EMBL" id="QNM10674.1"/>
    </source>
</evidence>
<keyword evidence="5" id="KW-0067">ATP-binding</keyword>
<organism evidence="11 12">
    <name type="scientific">[Eubacterium] hominis</name>
    <dbReference type="NCBI Taxonomy" id="2764325"/>
    <lineage>
        <taxon>Bacteria</taxon>
        <taxon>Bacillati</taxon>
        <taxon>Bacillota</taxon>
        <taxon>Erysipelotrichia</taxon>
        <taxon>Erysipelotrichales</taxon>
        <taxon>Erysipelotrichaceae</taxon>
        <taxon>Amedibacillus</taxon>
    </lineage>
</organism>
<evidence type="ECO:0000256" key="8">
    <source>
        <dbReference type="NCBIfam" id="TIGR02627"/>
    </source>
</evidence>
<keyword evidence="3" id="KW-0547">Nucleotide-binding</keyword>
<dbReference type="InterPro" id="IPR018485">
    <property type="entry name" value="FGGY_C"/>
</dbReference>
<dbReference type="Proteomes" id="UP000515856">
    <property type="component" value="Chromosome"/>
</dbReference>
<accession>A0A7G9GIP2</accession>
<dbReference type="NCBIfam" id="TIGR02627">
    <property type="entry name" value="rhamnulo_kin"/>
    <property type="match status" value="1"/>
</dbReference>
<dbReference type="PANTHER" id="PTHR10196">
    <property type="entry name" value="SUGAR KINASE"/>
    <property type="match status" value="1"/>
</dbReference>
<reference evidence="11 12" key="1">
    <citation type="submission" date="2020-08" db="EMBL/GenBank/DDBJ databases">
        <authorList>
            <person name="Liu C."/>
            <person name="Sun Q."/>
        </authorList>
    </citation>
    <scope>NUCLEOTIDE SEQUENCE [LARGE SCALE GENOMIC DNA]</scope>
    <source>
        <strain evidence="11 12">NSJ-61</strain>
    </source>
</reference>
<evidence type="ECO:0000256" key="4">
    <source>
        <dbReference type="ARBA" id="ARBA00022777"/>
    </source>
</evidence>
<dbReference type="GO" id="GO:0008993">
    <property type="term" value="F:rhamnulokinase activity"/>
    <property type="evidence" value="ECO:0007669"/>
    <property type="project" value="UniProtKB-UniRule"/>
</dbReference>
<dbReference type="GO" id="GO:0019301">
    <property type="term" value="P:rhamnose catabolic process"/>
    <property type="evidence" value="ECO:0007669"/>
    <property type="project" value="UniProtKB-UniRule"/>
</dbReference>
<keyword evidence="2 11" id="KW-0808">Transferase</keyword>
<evidence type="ECO:0000256" key="5">
    <source>
        <dbReference type="ARBA" id="ARBA00022840"/>
    </source>
</evidence>
<dbReference type="InterPro" id="IPR043129">
    <property type="entry name" value="ATPase_NBD"/>
</dbReference>
<dbReference type="GO" id="GO:0004370">
    <property type="term" value="F:glycerol kinase activity"/>
    <property type="evidence" value="ECO:0007669"/>
    <property type="project" value="TreeGrafter"/>
</dbReference>
<dbReference type="KEGG" id="ehn:H9Q80_10245"/>
<gene>
    <name evidence="11" type="primary">rhaB</name>
    <name evidence="11" type="ORF">H9Q80_10245</name>
</gene>
<comment type="similarity">
    <text evidence="1">Belongs to the FGGY kinase family.</text>
</comment>
<dbReference type="RefSeq" id="WP_117454706.1">
    <property type="nucleotide sequence ID" value="NZ_CP060636.1"/>
</dbReference>
<dbReference type="InterPro" id="IPR013449">
    <property type="entry name" value="Rhamnulokinase"/>
</dbReference>
<evidence type="ECO:0000256" key="1">
    <source>
        <dbReference type="ARBA" id="ARBA00009156"/>
    </source>
</evidence>